<dbReference type="FunFam" id="2.60.40.10:FF:000095">
    <property type="entry name" value="immunoglobulin superfamily member 11 isoform X1"/>
    <property type="match status" value="1"/>
</dbReference>
<name>A0A8J4XCP4_CLAMG</name>
<keyword evidence="3" id="KW-0732">Signal</keyword>
<dbReference type="InterPro" id="IPR003599">
    <property type="entry name" value="Ig_sub"/>
</dbReference>
<evidence type="ECO:0000256" key="2">
    <source>
        <dbReference type="ARBA" id="ARBA00022692"/>
    </source>
</evidence>
<dbReference type="InterPro" id="IPR042474">
    <property type="entry name" value="A33"/>
</dbReference>
<feature type="non-terminal residue" evidence="9">
    <location>
        <position position="243"/>
    </location>
</feature>
<dbReference type="InterPro" id="IPR013783">
    <property type="entry name" value="Ig-like_fold"/>
</dbReference>
<dbReference type="Proteomes" id="UP000727407">
    <property type="component" value="Unassembled WGS sequence"/>
</dbReference>
<dbReference type="SMART" id="SM00408">
    <property type="entry name" value="IGc2"/>
    <property type="match status" value="1"/>
</dbReference>
<evidence type="ECO:0000256" key="3">
    <source>
        <dbReference type="ARBA" id="ARBA00022729"/>
    </source>
</evidence>
<keyword evidence="2" id="KW-0812">Transmembrane</keyword>
<evidence type="ECO:0000256" key="4">
    <source>
        <dbReference type="ARBA" id="ARBA00022989"/>
    </source>
</evidence>
<dbReference type="AlphaFoldDB" id="A0A8J4XCP4"/>
<dbReference type="GO" id="GO:0005886">
    <property type="term" value="C:plasma membrane"/>
    <property type="evidence" value="ECO:0007669"/>
    <property type="project" value="InterPro"/>
</dbReference>
<evidence type="ECO:0000259" key="8">
    <source>
        <dbReference type="PROSITE" id="PS50835"/>
    </source>
</evidence>
<dbReference type="SUPFAM" id="SSF48726">
    <property type="entry name" value="Immunoglobulin"/>
    <property type="match status" value="2"/>
</dbReference>
<keyword evidence="5" id="KW-0472">Membrane</keyword>
<feature type="domain" description="Ig-like" evidence="8">
    <location>
        <begin position="152"/>
        <end position="240"/>
    </location>
</feature>
<dbReference type="Pfam" id="PF07686">
    <property type="entry name" value="V-set"/>
    <property type="match status" value="1"/>
</dbReference>
<dbReference type="PANTHER" id="PTHR44969:SF1">
    <property type="entry name" value="CELL SURFACE A33 ANTIGEN"/>
    <property type="match status" value="1"/>
</dbReference>
<evidence type="ECO:0000313" key="9">
    <source>
        <dbReference type="EMBL" id="KAF5902628.1"/>
    </source>
</evidence>
<sequence>LKTRPRGKIQHFDLAKLIVIHLTSSLNVDIPQPTYEFPWGATGFIPCNFKPQNTINPSVIISWTVHPYNPEDSNIDIITYYYSASEPAKEDVSDGYVGRASVQASISQGVATLKLQSLTSHDSRLYQCNVKIRGDTKGKSSDTTTLMVFEAPSKPICAIQGRAEFNRNIKLTCHSDEGVPVPTYKWQSYDVNNNPRPNPPKSTEANGVLSLFNISKDTEGYYVCTAANKIHSETCSLTLAVMP</sequence>
<evidence type="ECO:0000256" key="6">
    <source>
        <dbReference type="ARBA" id="ARBA00023157"/>
    </source>
</evidence>
<keyword evidence="7" id="KW-0393">Immunoglobulin domain</keyword>
<evidence type="ECO:0000256" key="7">
    <source>
        <dbReference type="ARBA" id="ARBA00023319"/>
    </source>
</evidence>
<dbReference type="OrthoDB" id="8825892at2759"/>
<comment type="subcellular location">
    <subcellularLocation>
        <location evidence="1">Membrane</location>
        <topology evidence="1">Single-pass type I membrane protein</topology>
    </subcellularLocation>
</comment>
<gene>
    <name evidence="9" type="ORF">DAT39_007672</name>
</gene>
<dbReference type="Gene3D" id="2.60.40.10">
    <property type="entry name" value="Immunoglobulins"/>
    <property type="match status" value="2"/>
</dbReference>
<feature type="non-terminal residue" evidence="9">
    <location>
        <position position="1"/>
    </location>
</feature>
<evidence type="ECO:0000256" key="1">
    <source>
        <dbReference type="ARBA" id="ARBA00004479"/>
    </source>
</evidence>
<protein>
    <submittedName>
        <fullName evidence="9">Cell surface A33 antigen-like</fullName>
    </submittedName>
</protein>
<evidence type="ECO:0000256" key="5">
    <source>
        <dbReference type="ARBA" id="ARBA00023136"/>
    </source>
</evidence>
<feature type="domain" description="Ig-like" evidence="8">
    <location>
        <begin position="40"/>
        <end position="145"/>
    </location>
</feature>
<dbReference type="PROSITE" id="PS50835">
    <property type="entry name" value="IG_LIKE"/>
    <property type="match status" value="2"/>
</dbReference>
<dbReference type="EMBL" id="QNUK01000087">
    <property type="protein sequence ID" value="KAF5902628.1"/>
    <property type="molecule type" value="Genomic_DNA"/>
</dbReference>
<dbReference type="InterPro" id="IPR013106">
    <property type="entry name" value="Ig_V-set"/>
</dbReference>
<dbReference type="InterPro" id="IPR007110">
    <property type="entry name" value="Ig-like_dom"/>
</dbReference>
<proteinExistence type="predicted"/>
<keyword evidence="6" id="KW-1015">Disulfide bond</keyword>
<dbReference type="InterPro" id="IPR003598">
    <property type="entry name" value="Ig_sub2"/>
</dbReference>
<keyword evidence="4" id="KW-1133">Transmembrane helix</keyword>
<dbReference type="SMART" id="SM00409">
    <property type="entry name" value="IG"/>
    <property type="match status" value="2"/>
</dbReference>
<reference evidence="9" key="1">
    <citation type="submission" date="2020-07" db="EMBL/GenBank/DDBJ databases">
        <title>Clarias magur genome sequencing, assembly and annotation.</title>
        <authorList>
            <person name="Kushwaha B."/>
            <person name="Kumar R."/>
            <person name="Das P."/>
            <person name="Joshi C.G."/>
            <person name="Kumar D."/>
            <person name="Nagpure N.S."/>
            <person name="Pandey M."/>
            <person name="Agarwal S."/>
            <person name="Srivastava S."/>
            <person name="Singh M."/>
            <person name="Sahoo L."/>
            <person name="Jayasankar P."/>
            <person name="Meher P.K."/>
            <person name="Koringa P.G."/>
            <person name="Iquebal M.A."/>
            <person name="Das S.P."/>
            <person name="Bit A."/>
            <person name="Patnaik S."/>
            <person name="Patel N."/>
            <person name="Shah T.M."/>
            <person name="Hinsu A."/>
            <person name="Jena J.K."/>
        </authorList>
    </citation>
    <scope>NUCLEOTIDE SEQUENCE</scope>
    <source>
        <strain evidence="9">CIFAMagur01</strain>
        <tissue evidence="9">Testis</tissue>
    </source>
</reference>
<keyword evidence="10" id="KW-1185">Reference proteome</keyword>
<dbReference type="PANTHER" id="PTHR44969">
    <property type="entry name" value="CELL SURFACE A33 ANTIGEN"/>
    <property type="match status" value="1"/>
</dbReference>
<comment type="caution">
    <text evidence="9">The sequence shown here is derived from an EMBL/GenBank/DDBJ whole genome shotgun (WGS) entry which is preliminary data.</text>
</comment>
<accession>A0A8J4XCP4</accession>
<evidence type="ECO:0000313" key="10">
    <source>
        <dbReference type="Proteomes" id="UP000727407"/>
    </source>
</evidence>
<dbReference type="InterPro" id="IPR036179">
    <property type="entry name" value="Ig-like_dom_sf"/>
</dbReference>
<organism evidence="9 10">
    <name type="scientific">Clarias magur</name>
    <name type="common">Asian catfish</name>
    <name type="synonym">Macropteronotus magur</name>
    <dbReference type="NCBI Taxonomy" id="1594786"/>
    <lineage>
        <taxon>Eukaryota</taxon>
        <taxon>Metazoa</taxon>
        <taxon>Chordata</taxon>
        <taxon>Craniata</taxon>
        <taxon>Vertebrata</taxon>
        <taxon>Euteleostomi</taxon>
        <taxon>Actinopterygii</taxon>
        <taxon>Neopterygii</taxon>
        <taxon>Teleostei</taxon>
        <taxon>Ostariophysi</taxon>
        <taxon>Siluriformes</taxon>
        <taxon>Clariidae</taxon>
        <taxon>Clarias</taxon>
    </lineage>
</organism>
<dbReference type="Pfam" id="PF13927">
    <property type="entry name" value="Ig_3"/>
    <property type="match status" value="1"/>
</dbReference>